<dbReference type="AlphaFoldDB" id="A0A6V8KUG1"/>
<organism evidence="2 3">
    <name type="scientific">Phytohabitans houttuyneae</name>
    <dbReference type="NCBI Taxonomy" id="1076126"/>
    <lineage>
        <taxon>Bacteria</taxon>
        <taxon>Bacillati</taxon>
        <taxon>Actinomycetota</taxon>
        <taxon>Actinomycetes</taxon>
        <taxon>Micromonosporales</taxon>
        <taxon>Micromonosporaceae</taxon>
    </lineage>
</organism>
<feature type="signal peptide" evidence="1">
    <location>
        <begin position="1"/>
        <end position="24"/>
    </location>
</feature>
<sequence length="141" mass="14972">MRAKVLFTATIAMILALPAPAAVAATDDQVTTGSPTVGASEVPIRVSDASRFGTQVIYDVGCWTTFRPPAPGGAPMTHYYANCANTWDIVCPAVYVNGVPTVYDRAWQVVGPYPGVADDTNTAVWYYGATIPNGIYTTVFC</sequence>
<feature type="chain" id="PRO_5028966589" description="Secreted protein" evidence="1">
    <location>
        <begin position="25"/>
        <end position="141"/>
    </location>
</feature>
<evidence type="ECO:0000313" key="3">
    <source>
        <dbReference type="Proteomes" id="UP000482800"/>
    </source>
</evidence>
<keyword evidence="3" id="KW-1185">Reference proteome</keyword>
<evidence type="ECO:0000313" key="2">
    <source>
        <dbReference type="EMBL" id="GFJ86338.1"/>
    </source>
</evidence>
<comment type="caution">
    <text evidence="2">The sequence shown here is derived from an EMBL/GenBank/DDBJ whole genome shotgun (WGS) entry which is preliminary data.</text>
</comment>
<protein>
    <recommendedName>
        <fullName evidence="4">Secreted protein</fullName>
    </recommendedName>
</protein>
<dbReference type="EMBL" id="BLPF01000005">
    <property type="protein sequence ID" value="GFJ86338.1"/>
    <property type="molecule type" value="Genomic_DNA"/>
</dbReference>
<reference evidence="2 3" key="1">
    <citation type="submission" date="2020-03" db="EMBL/GenBank/DDBJ databases">
        <title>Whole genome shotgun sequence of Phytohabitans houttuyneae NBRC 108639.</title>
        <authorList>
            <person name="Komaki H."/>
            <person name="Tamura T."/>
        </authorList>
    </citation>
    <scope>NUCLEOTIDE SEQUENCE [LARGE SCALE GENOMIC DNA]</scope>
    <source>
        <strain evidence="2 3">NBRC 108639</strain>
    </source>
</reference>
<reference evidence="2 3" key="2">
    <citation type="submission" date="2020-03" db="EMBL/GenBank/DDBJ databases">
        <authorList>
            <person name="Ichikawa N."/>
            <person name="Kimura A."/>
            <person name="Kitahashi Y."/>
            <person name="Uohara A."/>
        </authorList>
    </citation>
    <scope>NUCLEOTIDE SEQUENCE [LARGE SCALE GENOMIC DNA]</scope>
    <source>
        <strain evidence="2 3">NBRC 108639</strain>
    </source>
</reference>
<proteinExistence type="predicted"/>
<evidence type="ECO:0000256" key="1">
    <source>
        <dbReference type="SAM" id="SignalP"/>
    </source>
</evidence>
<name>A0A6V8KUG1_9ACTN</name>
<accession>A0A6V8KUG1</accession>
<dbReference type="Proteomes" id="UP000482800">
    <property type="component" value="Unassembled WGS sequence"/>
</dbReference>
<evidence type="ECO:0008006" key="4">
    <source>
        <dbReference type="Google" id="ProtNLM"/>
    </source>
</evidence>
<gene>
    <name evidence="2" type="ORF">Phou_105180</name>
</gene>
<keyword evidence="1" id="KW-0732">Signal</keyword>